<dbReference type="InterPro" id="IPR036322">
    <property type="entry name" value="WD40_repeat_dom_sf"/>
</dbReference>
<evidence type="ECO:0000256" key="6">
    <source>
        <dbReference type="SAM" id="MobiDB-lite"/>
    </source>
</evidence>
<evidence type="ECO:0000256" key="5">
    <source>
        <dbReference type="PROSITE-ProRule" id="PRU00221"/>
    </source>
</evidence>
<dbReference type="PROSITE" id="PS50014">
    <property type="entry name" value="BROMODOMAIN_2"/>
    <property type="match status" value="2"/>
</dbReference>
<dbReference type="InterPro" id="IPR001680">
    <property type="entry name" value="WD40_rpt"/>
</dbReference>
<evidence type="ECO:0000256" key="4">
    <source>
        <dbReference type="PROSITE-ProRule" id="PRU00035"/>
    </source>
</evidence>
<feature type="repeat" description="WD" evidence="5">
    <location>
        <begin position="453"/>
        <end position="495"/>
    </location>
</feature>
<dbReference type="GO" id="GO:0007010">
    <property type="term" value="P:cytoskeleton organization"/>
    <property type="evidence" value="ECO:0007669"/>
    <property type="project" value="TreeGrafter"/>
</dbReference>
<dbReference type="PANTHER" id="PTHR16266:SF17">
    <property type="entry name" value="BRWD3"/>
    <property type="match status" value="1"/>
</dbReference>
<keyword evidence="2" id="KW-0677">Repeat</keyword>
<dbReference type="Pfam" id="PF00439">
    <property type="entry name" value="Bromodomain"/>
    <property type="match status" value="2"/>
</dbReference>
<dbReference type="Gene3D" id="1.20.920.10">
    <property type="entry name" value="Bromodomain-like"/>
    <property type="match status" value="2"/>
</dbReference>
<feature type="repeat" description="WD" evidence="5">
    <location>
        <begin position="226"/>
        <end position="267"/>
    </location>
</feature>
<evidence type="ECO:0000313" key="8">
    <source>
        <dbReference type="RefSeq" id="XP_013163555.1"/>
    </source>
</evidence>
<feature type="compositionally biased region" description="Low complexity" evidence="6">
    <location>
        <begin position="812"/>
        <end position="839"/>
    </location>
</feature>
<dbReference type="Pfam" id="PF25313">
    <property type="entry name" value="BRWD_AD"/>
    <property type="match status" value="1"/>
</dbReference>
<feature type="domain" description="Bromo" evidence="7">
    <location>
        <begin position="1274"/>
        <end position="1344"/>
    </location>
</feature>
<keyword evidence="1 5" id="KW-0853">WD repeat</keyword>
<dbReference type="Proteomes" id="UP000694872">
    <property type="component" value="Unplaced"/>
</dbReference>
<dbReference type="CDD" id="cd05529">
    <property type="entry name" value="Bromo_WDR9_I_like"/>
    <property type="match status" value="1"/>
</dbReference>
<dbReference type="GeneID" id="106114779"/>
<dbReference type="InterPro" id="IPR019775">
    <property type="entry name" value="WD40_repeat_CS"/>
</dbReference>
<dbReference type="InterPro" id="IPR052060">
    <property type="entry name" value="Bromo_WD_repeat"/>
</dbReference>
<dbReference type="InterPro" id="IPR036427">
    <property type="entry name" value="Bromodomain-like_sf"/>
</dbReference>
<feature type="compositionally biased region" description="Pro residues" evidence="6">
    <location>
        <begin position="650"/>
        <end position="659"/>
    </location>
</feature>
<dbReference type="SMART" id="SM00297">
    <property type="entry name" value="BROMO"/>
    <property type="match status" value="2"/>
</dbReference>
<keyword evidence="3 4" id="KW-0103">Bromodomain</keyword>
<dbReference type="PRINTS" id="PR00503">
    <property type="entry name" value="BROMODOMAIN"/>
</dbReference>
<feature type="compositionally biased region" description="Basic residues" evidence="6">
    <location>
        <begin position="1387"/>
        <end position="1404"/>
    </location>
</feature>
<evidence type="ECO:0000256" key="1">
    <source>
        <dbReference type="ARBA" id="ARBA00022574"/>
    </source>
</evidence>
<feature type="compositionally biased region" description="Gly residues" evidence="6">
    <location>
        <begin position="855"/>
        <end position="867"/>
    </location>
</feature>
<dbReference type="KEGG" id="pxu:106114779"/>
<evidence type="ECO:0000259" key="7">
    <source>
        <dbReference type="PROSITE" id="PS50014"/>
    </source>
</evidence>
<protein>
    <submittedName>
        <fullName evidence="8">Bromodomain and WD repeat-containing protein 1</fullName>
    </submittedName>
</protein>
<dbReference type="InterPro" id="IPR001487">
    <property type="entry name" value="Bromodomain"/>
</dbReference>
<feature type="compositionally biased region" description="Basic and acidic residues" evidence="6">
    <location>
        <begin position="1406"/>
        <end position="1415"/>
    </location>
</feature>
<dbReference type="PANTHER" id="PTHR16266">
    <property type="entry name" value="WD REPEAT DOMAIN 9"/>
    <property type="match status" value="1"/>
</dbReference>
<dbReference type="SMART" id="SM00320">
    <property type="entry name" value="WD40"/>
    <property type="match status" value="7"/>
</dbReference>
<dbReference type="FunFam" id="1.20.920.10:FF:000066">
    <property type="entry name" value="Transcription initiation factor TFIID subunit 1"/>
    <property type="match status" value="1"/>
</dbReference>
<dbReference type="Pfam" id="PF25437">
    <property type="entry name" value="BRWD1_N"/>
    <property type="match status" value="1"/>
</dbReference>
<dbReference type="SUPFAM" id="SSF50978">
    <property type="entry name" value="WD40 repeat-like"/>
    <property type="match status" value="1"/>
</dbReference>
<feature type="repeat" description="WD" evidence="5">
    <location>
        <begin position="418"/>
        <end position="442"/>
    </location>
</feature>
<dbReference type="GO" id="GO:0005634">
    <property type="term" value="C:nucleus"/>
    <property type="evidence" value="ECO:0007669"/>
    <property type="project" value="TreeGrafter"/>
</dbReference>
<feature type="region of interest" description="Disordered" evidence="6">
    <location>
        <begin position="692"/>
        <end position="867"/>
    </location>
</feature>
<reference evidence="8" key="1">
    <citation type="submission" date="2025-08" db="UniProtKB">
        <authorList>
            <consortium name="RefSeq"/>
        </authorList>
    </citation>
    <scope>IDENTIFICATION</scope>
</reference>
<organism evidence="8">
    <name type="scientific">Papilio xuthus</name>
    <name type="common">Asian swallowtail butterfly</name>
    <dbReference type="NCBI Taxonomy" id="66420"/>
    <lineage>
        <taxon>Eukaryota</taxon>
        <taxon>Metazoa</taxon>
        <taxon>Ecdysozoa</taxon>
        <taxon>Arthropoda</taxon>
        <taxon>Hexapoda</taxon>
        <taxon>Insecta</taxon>
        <taxon>Pterygota</taxon>
        <taxon>Neoptera</taxon>
        <taxon>Endopterygota</taxon>
        <taxon>Lepidoptera</taxon>
        <taxon>Glossata</taxon>
        <taxon>Ditrysia</taxon>
        <taxon>Papilionoidea</taxon>
        <taxon>Papilionidae</taxon>
        <taxon>Papilioninae</taxon>
        <taxon>Papilio</taxon>
    </lineage>
</organism>
<dbReference type="Pfam" id="PF00400">
    <property type="entry name" value="WD40"/>
    <property type="match status" value="7"/>
</dbReference>
<gene>
    <name evidence="8" type="primary">LOC106114779</name>
</gene>
<dbReference type="PROSITE" id="PS00678">
    <property type="entry name" value="WD_REPEATS_1"/>
    <property type="match status" value="1"/>
</dbReference>
<feature type="compositionally biased region" description="Low complexity" evidence="6">
    <location>
        <begin position="1369"/>
        <end position="1378"/>
    </location>
</feature>
<accession>A0AAJ7E5K5</accession>
<feature type="region of interest" description="Disordered" evidence="6">
    <location>
        <begin position="1369"/>
        <end position="1467"/>
    </location>
</feature>
<feature type="compositionally biased region" description="Low complexity" evidence="6">
    <location>
        <begin position="732"/>
        <end position="763"/>
    </location>
</feature>
<feature type="repeat" description="WD" evidence="5">
    <location>
        <begin position="184"/>
        <end position="225"/>
    </location>
</feature>
<dbReference type="GO" id="GO:0008360">
    <property type="term" value="P:regulation of cell shape"/>
    <property type="evidence" value="ECO:0007669"/>
    <property type="project" value="TreeGrafter"/>
</dbReference>
<dbReference type="CDD" id="cd00200">
    <property type="entry name" value="WD40"/>
    <property type="match status" value="1"/>
</dbReference>
<dbReference type="InterPro" id="IPR015943">
    <property type="entry name" value="WD40/YVTN_repeat-like_dom_sf"/>
</dbReference>
<feature type="domain" description="Bromo" evidence="7">
    <location>
        <begin position="1135"/>
        <end position="1205"/>
    </location>
</feature>
<dbReference type="PROSITE" id="PS50294">
    <property type="entry name" value="WD_REPEATS_REGION"/>
    <property type="match status" value="3"/>
</dbReference>
<feature type="region of interest" description="Disordered" evidence="6">
    <location>
        <begin position="612"/>
        <end position="659"/>
    </location>
</feature>
<dbReference type="RefSeq" id="XP_013163555.1">
    <property type="nucleotide sequence ID" value="XM_013308101.1"/>
</dbReference>
<name>A0AAJ7E5K5_PAPXU</name>
<dbReference type="SUPFAM" id="SSF47370">
    <property type="entry name" value="Bromodomain"/>
    <property type="match status" value="2"/>
</dbReference>
<dbReference type="CTD" id="254065"/>
<dbReference type="GO" id="GO:0006357">
    <property type="term" value="P:regulation of transcription by RNA polymerase II"/>
    <property type="evidence" value="ECO:0007669"/>
    <property type="project" value="TreeGrafter"/>
</dbReference>
<dbReference type="InterPro" id="IPR057451">
    <property type="entry name" value="BRWD/PHIP_AD"/>
</dbReference>
<evidence type="ECO:0000256" key="2">
    <source>
        <dbReference type="ARBA" id="ARBA00022737"/>
    </source>
</evidence>
<feature type="repeat" description="WD" evidence="5">
    <location>
        <begin position="366"/>
        <end position="399"/>
    </location>
</feature>
<evidence type="ECO:0000256" key="3">
    <source>
        <dbReference type="ARBA" id="ARBA00023117"/>
    </source>
</evidence>
<feature type="repeat" description="WD" evidence="5">
    <location>
        <begin position="268"/>
        <end position="303"/>
    </location>
</feature>
<dbReference type="PROSITE" id="PS50082">
    <property type="entry name" value="WD_REPEATS_2"/>
    <property type="match status" value="6"/>
</dbReference>
<dbReference type="InterPro" id="IPR057452">
    <property type="entry name" value="BRWD/PHIP_N"/>
</dbReference>
<dbReference type="Gene3D" id="2.130.10.10">
    <property type="entry name" value="YVTN repeat-like/Quinoprotein amine dehydrogenase"/>
    <property type="match status" value="2"/>
</dbReference>
<proteinExistence type="predicted"/>
<sequence length="1467" mass="160265">MEESNEEANVVPELYFLIAKFLSGGPLKETAKTLLKELERVEVLPRRLDWEGNEHTQSYDELAAQHNDMSWRRLAAVCERALQLASSGALATNGNPSSTAVATPAAAIGVAGVASASSVASEPQMRLRARLSLLSESLVRPKPKYSMHKPDHSLVRRLVRRELGGCGRVFPARLLSGLQLQRRTLGHLSAVYCLVFDCTGRYVVTGADDLLVKVWCALDGRLLSTLRGAGAEITDVCVSPDGALLAAGSVERLVRVWCLATGAPRAVLHAHAGTITSVHWSAAAHGDVRWLASTSTDGSVAFWTCAADGQFLSQPVQFVERMRPGACHMICAAWSAGGAFLAAGSADHHVRIYHVEAAGPRRVLEQAVHGDAVDSLAWAHRGLRLVSGSKDGSAALWTLHATQWRHHLLQDHTKRLKVTMVCWDRSDAYVMTAVSDNTVRVWCSRTCRQVRVLSGHRDEAYVLEAHPFLPHVLLSAGHDGQLFVWDAEAGEVLAKFHNRIDGQGDGAIFDAKWGTGCSVAASDSHGHLLLLGLGLGHRLLRQLPPELFFHTDYRPLVRDALGGALDEQTETPPHLMPPPFLVDVEGAPHAPALQRLVPGRERLALRPVLPRTAPAAAPSAPPAPLGPWRGEGVRHTAGSWQRDEDHLPPCTRPLVPPLPDSVKQRIEQASCEMNEWESAWYWREMRRRPVMISTAPDGPARRPGRRPRSARAPPQPPPAIRPTPAMMRVEESPSSESSSETSDSSVRLEGTSGSEHSSRSAASRTRRPPDARARARARAHALCTDSSSSSQYSDWEAGPALAPPARARRRPQPTARYSPSTTTTKRVATTAQSGLASAADGGGASGVAEPAEQAGGAGGAASGGGAGGELPEAYRVGEWLTAVSPRKAPYQPQMGDHLMYFRLGHQRYFEAVAEKDVYKINSRDKPWDRMHIYECESVKVVGMKYVIKPPRVVSLRLASSLPTSGTGAGGAGAARGGRTFTVRYHDMPDVIDFLVLKQQYDAAVERRWGPGDRFRCMIDDSWWTGIVLERTGAADSEEEEEAGVGAGAGEAGARRWAREAAAHFLSLRVRWDNGEVERLSPWDLEPVDPQRLPAEAGGAVPVLSSELAGALRRAETHEWAAGACRHIARHLALAMSLSAAEPFAAPVDLQRYPTYARLVPYPVDLSTIRARFENLYYRRAAAAQFDVRCIASNAERFNEPHSPIVRQARLVTDLLLHIISNWRNVDVVGKYHELAAAYQSSDDEPLAAALTKKRASSGGSRWVSACTELLNELSASADAEPFRQPVSPHQAPDYQRVVRTPMDLGTVRARLSGGVYTRAEHFARDLRLVFSNSRLYNTNKRSRIYSMTVRLSSLFEALWARVSMECCRTRSSTRSTTRAQHAGTRSRSARRTRRAARHTRRAARLARNESVRDKSSEEEEVRGAGRSASSESEPLAATSRRVHAHTHPSDNDTPPLANHKGKYISTF</sequence>